<accession>A0A9P4PCC1</accession>
<gene>
    <name evidence="6" type="ORF">P171DRAFT_392221</name>
</gene>
<keyword evidence="3" id="KW-0539">Nucleus</keyword>
<dbReference type="PANTHER" id="PTHR15245">
    <property type="entry name" value="SYMPLEKIN-RELATED"/>
    <property type="match status" value="1"/>
</dbReference>
<dbReference type="EMBL" id="MU001504">
    <property type="protein sequence ID" value="KAF2442389.1"/>
    <property type="molecule type" value="Genomic_DNA"/>
</dbReference>
<dbReference type="GO" id="GO:0005847">
    <property type="term" value="C:mRNA cleavage and polyadenylation specificity factor complex"/>
    <property type="evidence" value="ECO:0007669"/>
    <property type="project" value="TreeGrafter"/>
</dbReference>
<dbReference type="GO" id="GO:0006397">
    <property type="term" value="P:mRNA processing"/>
    <property type="evidence" value="ECO:0007669"/>
    <property type="project" value="UniProtKB-KW"/>
</dbReference>
<sequence length="733" mass="81458">MANTHLEHARSLALTDSKYYPSLMPGVLPLIGPNSNASLEVQRFGADFLAEMFASPMWSAEAKQPIALLVLDTLKYYLDEVHDRGVIKGAVQAAASVYPLVYRHTISDPNDIQHWQTMIDIKSNILNRMNTAAPGVRICCVKFVQQVVLVQTPGVIDPRRPHHSDVSLALVPRDHPLLTYVHLEAEGHGLLDRLLDIIHGDHSDALLVTSVLNSLGVLIHRRPVVANKVLNSVLNFNPLKLANSPTTPKNKVSMKAIERTTRALLVNILKRNTTERPNDPNNGRIQHFLERMHRMRQDIMEESSRKRPAPTEPTDGLDPAKRQRLGAQPPTLAATVPPLPPGPVSYRQLFTIDPENAAANFDVKMFQDPALVQQILIPILQSIDEKKLLEATNVVRSRYLTLSHSMSRQQPSVPADEDEYEPDDYEPEDAEQVANRLDSTGDITHVAPAAFKLPEPPRLSPEEVQQHGELAVRRTFGLIGELEEKVKATKGGFNRLAARDYGRDAWITIASRLASRASVGLDDPDDGIKDEYAVKNIKGNLSISDTIRDLLYDYVIRDWKKRIDVAVSWLNEEWYNDAILAQSATTSPKSTTNGLPPPKGHYQRCALRLIDGILPYVAPSDKGLIRLYSELPTLDYEILSRMKTVAQDPERVGLATQVLQYLHMFRPPVKDMVVQIAAELYRENDRAKAKAGALLKVWRPEVLAEAGSGEGGEVKREESNGSAVAVAEVQAAA</sequence>
<dbReference type="InterPro" id="IPR021850">
    <property type="entry name" value="Symplekin/Pta1"/>
</dbReference>
<dbReference type="Pfam" id="PF11935">
    <property type="entry name" value="SYMPK_PTA1_N"/>
    <property type="match status" value="1"/>
</dbReference>
<evidence type="ECO:0000256" key="4">
    <source>
        <dbReference type="SAM" id="MobiDB-lite"/>
    </source>
</evidence>
<comment type="subcellular location">
    <subcellularLocation>
        <location evidence="1">Nucleus</location>
    </subcellularLocation>
</comment>
<evidence type="ECO:0000313" key="6">
    <source>
        <dbReference type="EMBL" id="KAF2442389.1"/>
    </source>
</evidence>
<feature type="region of interest" description="Disordered" evidence="4">
    <location>
        <begin position="404"/>
        <end position="424"/>
    </location>
</feature>
<keyword evidence="7" id="KW-1185">Reference proteome</keyword>
<proteinExistence type="predicted"/>
<name>A0A9P4PCC1_9PLEO</name>
<dbReference type="Proteomes" id="UP000799764">
    <property type="component" value="Unassembled WGS sequence"/>
</dbReference>
<feature type="compositionally biased region" description="Acidic residues" evidence="4">
    <location>
        <begin position="415"/>
        <end position="424"/>
    </location>
</feature>
<evidence type="ECO:0000313" key="7">
    <source>
        <dbReference type="Proteomes" id="UP000799764"/>
    </source>
</evidence>
<feature type="region of interest" description="Disordered" evidence="4">
    <location>
        <begin position="299"/>
        <end position="323"/>
    </location>
</feature>
<dbReference type="Gene3D" id="1.25.10.10">
    <property type="entry name" value="Leucine-rich Repeat Variant"/>
    <property type="match status" value="1"/>
</dbReference>
<dbReference type="AlphaFoldDB" id="A0A9P4PCC1"/>
<dbReference type="InterPro" id="IPR032460">
    <property type="entry name" value="Symplekin/Pta1_N"/>
</dbReference>
<protein>
    <recommendedName>
        <fullName evidence="5">Symplekin/Pta1 N-terminal domain-containing protein</fullName>
    </recommendedName>
</protein>
<keyword evidence="2" id="KW-0507">mRNA processing</keyword>
<evidence type="ECO:0000256" key="1">
    <source>
        <dbReference type="ARBA" id="ARBA00004123"/>
    </source>
</evidence>
<organism evidence="6 7">
    <name type="scientific">Karstenula rhodostoma CBS 690.94</name>
    <dbReference type="NCBI Taxonomy" id="1392251"/>
    <lineage>
        <taxon>Eukaryota</taxon>
        <taxon>Fungi</taxon>
        <taxon>Dikarya</taxon>
        <taxon>Ascomycota</taxon>
        <taxon>Pezizomycotina</taxon>
        <taxon>Dothideomycetes</taxon>
        <taxon>Pleosporomycetidae</taxon>
        <taxon>Pleosporales</taxon>
        <taxon>Massarineae</taxon>
        <taxon>Didymosphaeriaceae</taxon>
        <taxon>Karstenula</taxon>
    </lineage>
</organism>
<evidence type="ECO:0000256" key="3">
    <source>
        <dbReference type="ARBA" id="ARBA00023242"/>
    </source>
</evidence>
<comment type="caution">
    <text evidence="6">The sequence shown here is derived from an EMBL/GenBank/DDBJ whole genome shotgun (WGS) entry which is preliminary data.</text>
</comment>
<dbReference type="PANTHER" id="PTHR15245:SF20">
    <property type="entry name" value="SYMPLEKIN"/>
    <property type="match status" value="1"/>
</dbReference>
<reference evidence="6" key="1">
    <citation type="journal article" date="2020" name="Stud. Mycol.">
        <title>101 Dothideomycetes genomes: a test case for predicting lifestyles and emergence of pathogens.</title>
        <authorList>
            <person name="Haridas S."/>
            <person name="Albert R."/>
            <person name="Binder M."/>
            <person name="Bloem J."/>
            <person name="Labutti K."/>
            <person name="Salamov A."/>
            <person name="Andreopoulos B."/>
            <person name="Baker S."/>
            <person name="Barry K."/>
            <person name="Bills G."/>
            <person name="Bluhm B."/>
            <person name="Cannon C."/>
            <person name="Castanera R."/>
            <person name="Culley D."/>
            <person name="Daum C."/>
            <person name="Ezra D."/>
            <person name="Gonzalez J."/>
            <person name="Henrissat B."/>
            <person name="Kuo A."/>
            <person name="Liang C."/>
            <person name="Lipzen A."/>
            <person name="Lutzoni F."/>
            <person name="Magnuson J."/>
            <person name="Mondo S."/>
            <person name="Nolan M."/>
            <person name="Ohm R."/>
            <person name="Pangilinan J."/>
            <person name="Park H.-J."/>
            <person name="Ramirez L."/>
            <person name="Alfaro M."/>
            <person name="Sun H."/>
            <person name="Tritt A."/>
            <person name="Yoshinaga Y."/>
            <person name="Zwiers L.-H."/>
            <person name="Turgeon B."/>
            <person name="Goodwin S."/>
            <person name="Spatafora J."/>
            <person name="Crous P."/>
            <person name="Grigoriev I."/>
        </authorList>
    </citation>
    <scope>NUCLEOTIDE SEQUENCE</scope>
    <source>
        <strain evidence="6">CBS 690.94</strain>
    </source>
</reference>
<evidence type="ECO:0000259" key="5">
    <source>
        <dbReference type="Pfam" id="PF11935"/>
    </source>
</evidence>
<evidence type="ECO:0000256" key="2">
    <source>
        <dbReference type="ARBA" id="ARBA00022664"/>
    </source>
</evidence>
<dbReference type="OrthoDB" id="331600at2759"/>
<feature type="domain" description="Symplekin/Pta1 N-terminal" evidence="5">
    <location>
        <begin position="85"/>
        <end position="306"/>
    </location>
</feature>
<dbReference type="InterPro" id="IPR011989">
    <property type="entry name" value="ARM-like"/>
</dbReference>